<gene>
    <name evidence="5" type="ORF">MYCFIDRAFT_25002</name>
</gene>
<dbReference type="HOGENOM" id="CLU_082854_6_3_1"/>
<feature type="DNA-binding region" description="HMG box" evidence="3">
    <location>
        <begin position="1"/>
        <end position="73"/>
    </location>
</feature>
<dbReference type="InterPro" id="IPR036910">
    <property type="entry name" value="HMG_box_dom_sf"/>
</dbReference>
<sequence length="76" mass="9157">RPPNAWIMYRSAMHNDAIRHLEREGRYQGTGAPEISRLLGKWWAELPDAERKFWEQKAEKAKREHERLHPGYKYDP</sequence>
<dbReference type="PANTHER" id="PTHR10270:SF161">
    <property type="entry name" value="SEX-DETERMINING REGION Y PROTEIN"/>
    <property type="match status" value="1"/>
</dbReference>
<dbReference type="InterPro" id="IPR009071">
    <property type="entry name" value="HMG_box_dom"/>
</dbReference>
<accession>M3B8Q2</accession>
<dbReference type="Gene3D" id="1.10.30.10">
    <property type="entry name" value="High mobility group box domain"/>
    <property type="match status" value="1"/>
</dbReference>
<dbReference type="PROSITE" id="PS50118">
    <property type="entry name" value="HMG_BOX_2"/>
    <property type="match status" value="1"/>
</dbReference>
<evidence type="ECO:0000256" key="3">
    <source>
        <dbReference type="PROSITE-ProRule" id="PRU00267"/>
    </source>
</evidence>
<evidence type="ECO:0000313" key="5">
    <source>
        <dbReference type="EMBL" id="EME85707.1"/>
    </source>
</evidence>
<keyword evidence="2" id="KW-0804">Transcription</keyword>
<dbReference type="InterPro" id="IPR050140">
    <property type="entry name" value="SRY-related_HMG-box_TF-like"/>
</dbReference>
<dbReference type="STRING" id="383855.M3B8Q2"/>
<keyword evidence="3" id="KW-0539">Nucleus</keyword>
<evidence type="ECO:0000256" key="2">
    <source>
        <dbReference type="ARBA" id="ARBA00023163"/>
    </source>
</evidence>
<feature type="non-terminal residue" evidence="5">
    <location>
        <position position="1"/>
    </location>
</feature>
<protein>
    <recommendedName>
        <fullName evidence="4">HMG box domain-containing protein</fullName>
    </recommendedName>
</protein>
<dbReference type="GeneID" id="19338410"/>
<dbReference type="GO" id="GO:0000978">
    <property type="term" value="F:RNA polymerase II cis-regulatory region sequence-specific DNA binding"/>
    <property type="evidence" value="ECO:0007669"/>
    <property type="project" value="TreeGrafter"/>
</dbReference>
<dbReference type="GO" id="GO:0001228">
    <property type="term" value="F:DNA-binding transcription activator activity, RNA polymerase II-specific"/>
    <property type="evidence" value="ECO:0007669"/>
    <property type="project" value="TreeGrafter"/>
</dbReference>
<organism evidence="5 6">
    <name type="scientific">Pseudocercospora fijiensis (strain CIRAD86)</name>
    <name type="common">Black leaf streak disease fungus</name>
    <name type="synonym">Mycosphaerella fijiensis</name>
    <dbReference type="NCBI Taxonomy" id="383855"/>
    <lineage>
        <taxon>Eukaryota</taxon>
        <taxon>Fungi</taxon>
        <taxon>Dikarya</taxon>
        <taxon>Ascomycota</taxon>
        <taxon>Pezizomycotina</taxon>
        <taxon>Dothideomycetes</taxon>
        <taxon>Dothideomycetidae</taxon>
        <taxon>Mycosphaerellales</taxon>
        <taxon>Mycosphaerellaceae</taxon>
        <taxon>Pseudocercospora</taxon>
    </lineage>
</organism>
<dbReference type="PANTHER" id="PTHR10270">
    <property type="entry name" value="SOX TRANSCRIPTION FACTOR"/>
    <property type="match status" value="1"/>
</dbReference>
<keyword evidence="1 3" id="KW-0238">DNA-binding</keyword>
<dbReference type="VEuPathDB" id="FungiDB:MYCFIDRAFT_25002"/>
<dbReference type="GO" id="GO:0005634">
    <property type="term" value="C:nucleus"/>
    <property type="evidence" value="ECO:0007669"/>
    <property type="project" value="UniProtKB-UniRule"/>
</dbReference>
<dbReference type="EMBL" id="KB446556">
    <property type="protein sequence ID" value="EME85707.1"/>
    <property type="molecule type" value="Genomic_DNA"/>
</dbReference>
<dbReference type="Proteomes" id="UP000016932">
    <property type="component" value="Unassembled WGS sequence"/>
</dbReference>
<dbReference type="SUPFAM" id="SSF47095">
    <property type="entry name" value="HMG-box"/>
    <property type="match status" value="1"/>
</dbReference>
<dbReference type="OrthoDB" id="6247875at2759"/>
<evidence type="ECO:0000313" key="6">
    <source>
        <dbReference type="Proteomes" id="UP000016932"/>
    </source>
</evidence>
<dbReference type="Pfam" id="PF00505">
    <property type="entry name" value="HMG_box"/>
    <property type="match status" value="1"/>
</dbReference>
<name>M3B8Q2_PSEFD</name>
<feature type="domain" description="HMG box" evidence="4">
    <location>
        <begin position="1"/>
        <end position="73"/>
    </location>
</feature>
<feature type="non-terminal residue" evidence="5">
    <location>
        <position position="76"/>
    </location>
</feature>
<dbReference type="CDD" id="cd01389">
    <property type="entry name" value="HMG-box_ROX1-like"/>
    <property type="match status" value="1"/>
</dbReference>
<dbReference type="RefSeq" id="XP_007922328.1">
    <property type="nucleotide sequence ID" value="XM_007924137.1"/>
</dbReference>
<dbReference type="SMART" id="SM00398">
    <property type="entry name" value="HMG"/>
    <property type="match status" value="1"/>
</dbReference>
<evidence type="ECO:0000256" key="1">
    <source>
        <dbReference type="ARBA" id="ARBA00023125"/>
    </source>
</evidence>
<evidence type="ECO:0000259" key="4">
    <source>
        <dbReference type="PROSITE" id="PS50118"/>
    </source>
</evidence>
<proteinExistence type="predicted"/>
<dbReference type="GO" id="GO:0030154">
    <property type="term" value="P:cell differentiation"/>
    <property type="evidence" value="ECO:0007669"/>
    <property type="project" value="TreeGrafter"/>
</dbReference>
<reference evidence="5 6" key="1">
    <citation type="journal article" date="2012" name="PLoS Pathog.">
        <title>Diverse lifestyles and strategies of plant pathogenesis encoded in the genomes of eighteen Dothideomycetes fungi.</title>
        <authorList>
            <person name="Ohm R.A."/>
            <person name="Feau N."/>
            <person name="Henrissat B."/>
            <person name="Schoch C.L."/>
            <person name="Horwitz B.A."/>
            <person name="Barry K.W."/>
            <person name="Condon B.J."/>
            <person name="Copeland A.C."/>
            <person name="Dhillon B."/>
            <person name="Glaser F."/>
            <person name="Hesse C.N."/>
            <person name="Kosti I."/>
            <person name="LaButti K."/>
            <person name="Lindquist E.A."/>
            <person name="Lucas S."/>
            <person name="Salamov A.A."/>
            <person name="Bradshaw R.E."/>
            <person name="Ciuffetti L."/>
            <person name="Hamelin R.C."/>
            <person name="Kema G.H.J."/>
            <person name="Lawrence C."/>
            <person name="Scott J.A."/>
            <person name="Spatafora J.W."/>
            <person name="Turgeon B.G."/>
            <person name="de Wit P.J.G.M."/>
            <person name="Zhong S."/>
            <person name="Goodwin S.B."/>
            <person name="Grigoriev I.V."/>
        </authorList>
    </citation>
    <scope>NUCLEOTIDE SEQUENCE [LARGE SCALE GENOMIC DNA]</scope>
    <source>
        <strain evidence="5 6">CIRAD86</strain>
    </source>
</reference>
<keyword evidence="6" id="KW-1185">Reference proteome</keyword>
<dbReference type="AlphaFoldDB" id="M3B8Q2"/>
<dbReference type="KEGG" id="pfj:MYCFIDRAFT_25002"/>